<dbReference type="PROSITE" id="PS50821">
    <property type="entry name" value="PAZ"/>
    <property type="match status" value="1"/>
</dbReference>
<keyword evidence="5" id="KW-1185">Reference proteome</keyword>
<proteinExistence type="predicted"/>
<dbReference type="PROSITE" id="PS50822">
    <property type="entry name" value="PIWI"/>
    <property type="match status" value="1"/>
</dbReference>
<dbReference type="GO" id="GO:0003723">
    <property type="term" value="F:RNA binding"/>
    <property type="evidence" value="ECO:0007669"/>
    <property type="project" value="InterPro"/>
</dbReference>
<dbReference type="CDD" id="cd02846">
    <property type="entry name" value="PAZ_argonaute_like"/>
    <property type="match status" value="1"/>
</dbReference>
<dbReference type="Gene3D" id="3.40.50.2300">
    <property type="match status" value="1"/>
</dbReference>
<dbReference type="InterPro" id="IPR032474">
    <property type="entry name" value="Argonaute_N"/>
</dbReference>
<dbReference type="InterPro" id="IPR003100">
    <property type="entry name" value="PAZ_dom"/>
</dbReference>
<dbReference type="STRING" id="71784.A0A1Y2B6E2"/>
<dbReference type="SUPFAM" id="SSF53098">
    <property type="entry name" value="Ribonuclease H-like"/>
    <property type="match status" value="1"/>
</dbReference>
<dbReference type="Pfam" id="PF16488">
    <property type="entry name" value="ArgoL2"/>
    <property type="match status" value="1"/>
</dbReference>
<dbReference type="InterPro" id="IPR045246">
    <property type="entry name" value="Piwi_ago-like"/>
</dbReference>
<dbReference type="Proteomes" id="UP000193986">
    <property type="component" value="Unassembled WGS sequence"/>
</dbReference>
<accession>A0A1Y2B6E2</accession>
<dbReference type="Pfam" id="PF02171">
    <property type="entry name" value="Piwi"/>
    <property type="match status" value="1"/>
</dbReference>
<name>A0A1Y2B6E2_9TREE</name>
<dbReference type="AlphaFoldDB" id="A0A1Y2B6E2"/>
<dbReference type="Pfam" id="PF16486">
    <property type="entry name" value="ArgoN"/>
    <property type="match status" value="1"/>
</dbReference>
<dbReference type="InterPro" id="IPR032472">
    <property type="entry name" value="ArgoL2"/>
</dbReference>
<dbReference type="Gene3D" id="3.30.420.10">
    <property type="entry name" value="Ribonuclease H-like superfamily/Ribonuclease H"/>
    <property type="match status" value="1"/>
</dbReference>
<dbReference type="InterPro" id="IPR036085">
    <property type="entry name" value="PAZ_dom_sf"/>
</dbReference>
<organism evidence="4 5">
    <name type="scientific">Naematelia encephala</name>
    <dbReference type="NCBI Taxonomy" id="71784"/>
    <lineage>
        <taxon>Eukaryota</taxon>
        <taxon>Fungi</taxon>
        <taxon>Dikarya</taxon>
        <taxon>Basidiomycota</taxon>
        <taxon>Agaricomycotina</taxon>
        <taxon>Tremellomycetes</taxon>
        <taxon>Tremellales</taxon>
        <taxon>Naemateliaceae</taxon>
        <taxon>Naematelia</taxon>
    </lineage>
</organism>
<evidence type="ECO:0000259" key="2">
    <source>
        <dbReference type="PROSITE" id="PS50821"/>
    </source>
</evidence>
<protein>
    <submittedName>
        <fullName evidence="4">Piwi domain-domain-containing protein</fullName>
    </submittedName>
</protein>
<gene>
    <name evidence="4" type="ORF">BCR39DRAFT_558679</name>
</gene>
<evidence type="ECO:0000313" key="5">
    <source>
        <dbReference type="Proteomes" id="UP000193986"/>
    </source>
</evidence>
<dbReference type="Pfam" id="PF02170">
    <property type="entry name" value="PAZ"/>
    <property type="match status" value="1"/>
</dbReference>
<dbReference type="CDD" id="cd04657">
    <property type="entry name" value="Piwi_ago-like"/>
    <property type="match status" value="1"/>
</dbReference>
<comment type="caution">
    <text evidence="4">The sequence shown here is derived from an EMBL/GenBank/DDBJ whole genome shotgun (WGS) entry which is preliminary data.</text>
</comment>
<sequence>MDPKGIDLSPQNAPDIFAGFSVGENEIRETLVGYAPRPGFNLSGQPIELNANMYAVRFVRARGQAPTVFQYDVDIIPVVKVTNQKKPKPLCQAVWSQACAEATGDLRTALDLTAYDLAKIAFSPLQLPLEGSKLEILVALKENGGELEHERRRFKVIIQPALDRKGHLKTVDLETIMDFCKANKQSLEVQEMMPFRFSSVKILLKGSNLLALKANASLAWACSDFSHKATNLTFTDGATPISSGGLVLQGFMQSFRFTQSGFPAIQLDTAYSAFVQPGMLPDAVARLIDNGGGGRGGRGGRGFDRGGRGGGGGSGMAHGAGLSQLTDGQLSKLNKILRNAKFTVTHRQTNRVYSIKTLTHRPASELSFLLTGRDGKADTKVGVVQYFKTQYNANVTKPRLPCVMDFKYGNNSYVPMEFVKLLDYNPIPMTALTSDQTADMIRVAAKRPPERAGMIRQWRSNLNYDALPKLKAWGMEVNPKMMQVTGRVLIPPMITYGGGKTLRANNGGWNLKGVRFTKPGRPLVSWAMISFDRDIDVPRMERFATDLVKHLIQNGCPVTTKAPKLYHNDPNIGGPYANIKPSMATAARDAYMSTKTNPQLLIVIEPRKDTGLYAEVKRVGVEGLRAPVVTQVLLGTNFRKEGSSLDQYINNITMKIHAKMGGITHEVPVPTVLDSNTMMIGADVTHPPPSKPGAIAPSIAVSVAAIDGANNKFLPALRLQTGRTEIIGDLEAMMMKHIQDFEKNTRRKPSKIIFFRDGVSEGQYAQVVDKEVSAIRGAAARLGGGYKPKITFVICAKRHHMRFFAVKPADCDRTGNLPPGTTVDTKVTHPFAFDYFQQAHSGLQGTAKPTHYIVVVDENGFTAEKMQNLTNALSYTYARATRSVSMVPVAYYADVIAEKARNLIYIDDVSDGATVSSSATPSQPEFDPLHLKKRLEDHPEFNSVAWYM</sequence>
<dbReference type="FunCoup" id="A0A1Y2B6E2">
    <property type="interactions" value="204"/>
</dbReference>
<dbReference type="InterPro" id="IPR003165">
    <property type="entry name" value="Piwi"/>
</dbReference>
<dbReference type="Pfam" id="PF16487">
    <property type="entry name" value="ArgoMid"/>
    <property type="match status" value="1"/>
</dbReference>
<dbReference type="OrthoDB" id="10252740at2759"/>
<feature type="domain" description="Piwi" evidence="3">
    <location>
        <begin position="627"/>
        <end position="905"/>
    </location>
</feature>
<dbReference type="SMART" id="SM00950">
    <property type="entry name" value="Piwi"/>
    <property type="match status" value="1"/>
</dbReference>
<evidence type="ECO:0000256" key="1">
    <source>
        <dbReference type="SAM" id="MobiDB-lite"/>
    </source>
</evidence>
<feature type="compositionally biased region" description="Gly residues" evidence="1">
    <location>
        <begin position="308"/>
        <end position="318"/>
    </location>
</feature>
<feature type="domain" description="PAZ" evidence="2">
    <location>
        <begin position="314"/>
        <end position="423"/>
    </location>
</feature>
<reference evidence="4 5" key="1">
    <citation type="submission" date="2016-07" db="EMBL/GenBank/DDBJ databases">
        <title>Pervasive Adenine N6-methylation of Active Genes in Fungi.</title>
        <authorList>
            <consortium name="DOE Joint Genome Institute"/>
            <person name="Mondo S.J."/>
            <person name="Dannebaum R.O."/>
            <person name="Kuo R.C."/>
            <person name="Labutti K."/>
            <person name="Haridas S."/>
            <person name="Kuo A."/>
            <person name="Salamov A."/>
            <person name="Ahrendt S.R."/>
            <person name="Lipzen A."/>
            <person name="Sullivan W."/>
            <person name="Andreopoulos W.B."/>
            <person name="Clum A."/>
            <person name="Lindquist E."/>
            <person name="Daum C."/>
            <person name="Ramamoorthy G.K."/>
            <person name="Gryganskyi A."/>
            <person name="Culley D."/>
            <person name="Magnuson J.K."/>
            <person name="James T.Y."/>
            <person name="O'Malley M.A."/>
            <person name="Stajich J.E."/>
            <person name="Spatafora J.W."/>
            <person name="Visel A."/>
            <person name="Grigoriev I.V."/>
        </authorList>
    </citation>
    <scope>NUCLEOTIDE SEQUENCE [LARGE SCALE GENOMIC DNA]</scope>
    <source>
        <strain evidence="4 5">68-887.2</strain>
    </source>
</reference>
<dbReference type="SUPFAM" id="SSF101690">
    <property type="entry name" value="PAZ domain"/>
    <property type="match status" value="1"/>
</dbReference>
<feature type="region of interest" description="Disordered" evidence="1">
    <location>
        <begin position="295"/>
        <end position="318"/>
    </location>
</feature>
<dbReference type="EMBL" id="MCFC01000020">
    <property type="protein sequence ID" value="ORY30401.1"/>
    <property type="molecule type" value="Genomic_DNA"/>
</dbReference>
<dbReference type="PANTHER" id="PTHR22891">
    <property type="entry name" value="EUKARYOTIC TRANSLATION INITIATION FACTOR 2C"/>
    <property type="match status" value="1"/>
</dbReference>
<dbReference type="InParanoid" id="A0A1Y2B6E2"/>
<dbReference type="InterPro" id="IPR012337">
    <property type="entry name" value="RNaseH-like_sf"/>
</dbReference>
<evidence type="ECO:0000313" key="4">
    <source>
        <dbReference type="EMBL" id="ORY30401.1"/>
    </source>
</evidence>
<evidence type="ECO:0000259" key="3">
    <source>
        <dbReference type="PROSITE" id="PS50822"/>
    </source>
</evidence>
<dbReference type="InterPro" id="IPR036397">
    <property type="entry name" value="RNaseH_sf"/>
</dbReference>
<dbReference type="Gene3D" id="2.170.260.10">
    <property type="entry name" value="paz domain"/>
    <property type="match status" value="1"/>
</dbReference>
<dbReference type="InterPro" id="IPR032473">
    <property type="entry name" value="Argonaute_Mid_dom"/>
</dbReference>